<feature type="region of interest" description="Disordered" evidence="1">
    <location>
        <begin position="1069"/>
        <end position="1100"/>
    </location>
</feature>
<evidence type="ECO:0008006" key="5">
    <source>
        <dbReference type="Google" id="ProtNLM"/>
    </source>
</evidence>
<sequence>MALLQTELQPFIGLWLLVVILLFVPGVRAINENEVPNLGEELVRQLGVSVNTKRLANVLSDEFVSFSAKPQDIFDGQGNPISETSFLMAQSLGGTYLKVIADSSQLHLQNTAGQSVIGNPDDLELVQIKASAWQAFYDWARRANVVPVFVLDYSADAGVPWEVKTALNILSAASALGIADCRWQLGNGQAKDGAKYADDLKTFRTMLKAFPKQQWTLAASELNPQQVSLEEVQYFHANVDNLVDSVSITKSQNDDIPWNYTSIQQDIHLRGLSKHRVPVWLDLVPQYHTNDAVQDSTLENAVACCSTCLREGLEYARALGEAARGGISVVFKPLQRKNIHRYTLNYLIALLYKQTVGYKVFPVLRQSLANPMVESTSHTSVYAYCTRNRTGSLTLVVVNADEAGATNATIKLMTRASSSPVELFLVSVQDGQPMVNNRPLEPNTLPELEPVTAVTTLSHGVSFYVPAQTILFAVVPGVQVRECRTDAMVPRKKLSRELLHDRTSTDLLLEELISELAEKAQLHTLQRKRRSLDRAPFGGSEKRKRFRARLAHAPQDGSLTESLSGVLEETQPAPEKPTERTARGPRQTQAYKRQQRRIRMKEKHVERRNLRKMKRPLREAKRERSKRGDLLMQRRAATINHPHRRLQHERLLKRMSAKLASRKTKRSSLAEAVNEPPAFSGSDEEAELMRQSDFPLGDVHLVISKGPSEGEVTYVPTDDELDVQRQVDEVEEEEDNYRKLTDRRAIRHRPAVRRRITINQDDFHRFAPPWERKVMDDSDRQSRRRSQRRREKEMEARETKRFDRFMTIRREQSEEVKPLEMQLDHLDSTGREEFTIAQGNDLDLEAQENVQRYVEQAQDEVQQPEEGSAEMETSGQTNDEVTARTPEVPEEEMNLFTPAPSTSEEYQVIPRLEPTWSLEVSSSAEVAELQPHHHRYKRGLPHAATVQSAASIESQDVERLEDFFRTNAKLQQKFAEMFDLLLEAIEELESEENDAREVVGDVEDNDGVTENDPESQTHRAHRTKRNVLLHPQSWESRERSNMIHRQEASEELSIENRIIPQLEQTANHPVASAKTAQHYHDDDQQQTEQPNEHDDEGKPGAFMLRSVVNFVRRASSEFHQLFSGWFGKNS</sequence>
<keyword evidence="2" id="KW-0732">Signal</keyword>
<dbReference type="GO" id="GO:0005615">
    <property type="term" value="C:extracellular space"/>
    <property type="evidence" value="ECO:0007669"/>
    <property type="project" value="TreeGrafter"/>
</dbReference>
<protein>
    <recommendedName>
        <fullName evidence="5">Heparanase</fullName>
    </recommendedName>
</protein>
<feature type="region of interest" description="Disordered" evidence="1">
    <location>
        <begin position="774"/>
        <end position="797"/>
    </location>
</feature>
<evidence type="ECO:0000313" key="4">
    <source>
        <dbReference type="Proteomes" id="UP000075886"/>
    </source>
</evidence>
<feature type="compositionally biased region" description="Polar residues" evidence="1">
    <location>
        <begin position="871"/>
        <end position="880"/>
    </location>
</feature>
<feature type="signal peptide" evidence="2">
    <location>
        <begin position="1"/>
        <end position="29"/>
    </location>
</feature>
<dbReference type="GO" id="GO:0031012">
    <property type="term" value="C:extracellular matrix"/>
    <property type="evidence" value="ECO:0007669"/>
    <property type="project" value="TreeGrafter"/>
</dbReference>
<dbReference type="InterPro" id="IPR013780">
    <property type="entry name" value="Glyco_hydro_b"/>
</dbReference>
<dbReference type="PANTHER" id="PTHR46145:SF4">
    <property type="entry name" value="HEPARANASE"/>
    <property type="match status" value="1"/>
</dbReference>
<feature type="compositionally biased region" description="Acidic residues" evidence="1">
    <location>
        <begin position="1000"/>
        <end position="1013"/>
    </location>
</feature>
<feature type="region of interest" description="Disordered" evidence="1">
    <location>
        <begin position="1033"/>
        <end position="1052"/>
    </location>
</feature>
<evidence type="ECO:0000256" key="1">
    <source>
        <dbReference type="SAM" id="MobiDB-lite"/>
    </source>
</evidence>
<proteinExistence type="predicted"/>
<reference evidence="4" key="1">
    <citation type="submission" date="2014-01" db="EMBL/GenBank/DDBJ databases">
        <title>The Genome Sequence of Anopheles farauti FAR1 (V2).</title>
        <authorList>
            <consortium name="The Broad Institute Genomics Platform"/>
            <person name="Neafsey D.E."/>
            <person name="Besansky N."/>
            <person name="Howell P."/>
            <person name="Walton C."/>
            <person name="Young S.K."/>
            <person name="Zeng Q."/>
            <person name="Gargeya S."/>
            <person name="Fitzgerald M."/>
            <person name="Haas B."/>
            <person name="Abouelleil A."/>
            <person name="Allen A.W."/>
            <person name="Alvarado L."/>
            <person name="Arachchi H.M."/>
            <person name="Berlin A.M."/>
            <person name="Chapman S.B."/>
            <person name="Gainer-Dewar J."/>
            <person name="Goldberg J."/>
            <person name="Griggs A."/>
            <person name="Gujja S."/>
            <person name="Hansen M."/>
            <person name="Howarth C."/>
            <person name="Imamovic A."/>
            <person name="Ireland A."/>
            <person name="Larimer J."/>
            <person name="McCowan C."/>
            <person name="Murphy C."/>
            <person name="Pearson M."/>
            <person name="Poon T.W."/>
            <person name="Priest M."/>
            <person name="Roberts A."/>
            <person name="Saif S."/>
            <person name="Shea T."/>
            <person name="Sisk P."/>
            <person name="Sykes S."/>
            <person name="Wortman J."/>
            <person name="Nusbaum C."/>
            <person name="Birren B."/>
        </authorList>
    </citation>
    <scope>NUCLEOTIDE SEQUENCE [LARGE SCALE GENOMIC DNA]</scope>
    <source>
        <strain evidence="4">FAR1</strain>
    </source>
</reference>
<dbReference type="Proteomes" id="UP000075886">
    <property type="component" value="Unassembled WGS sequence"/>
</dbReference>
<feature type="region of interest" description="Disordered" evidence="1">
    <location>
        <begin position="663"/>
        <end position="687"/>
    </location>
</feature>
<dbReference type="EMBL" id="AXCN02000234">
    <property type="status" value="NOT_ANNOTATED_CDS"/>
    <property type="molecule type" value="Genomic_DNA"/>
</dbReference>
<reference evidence="3" key="2">
    <citation type="submission" date="2020-05" db="UniProtKB">
        <authorList>
            <consortium name="EnsemblMetazoa"/>
        </authorList>
    </citation>
    <scope>IDENTIFICATION</scope>
    <source>
        <strain evidence="3">FAR1</strain>
    </source>
</reference>
<name>A0A182QYJ1_9DIPT</name>
<organism evidence="3 4">
    <name type="scientific">Anopheles farauti</name>
    <dbReference type="NCBI Taxonomy" id="69004"/>
    <lineage>
        <taxon>Eukaryota</taxon>
        <taxon>Metazoa</taxon>
        <taxon>Ecdysozoa</taxon>
        <taxon>Arthropoda</taxon>
        <taxon>Hexapoda</taxon>
        <taxon>Insecta</taxon>
        <taxon>Pterygota</taxon>
        <taxon>Neoptera</taxon>
        <taxon>Endopterygota</taxon>
        <taxon>Diptera</taxon>
        <taxon>Nematocera</taxon>
        <taxon>Culicoidea</taxon>
        <taxon>Culicidae</taxon>
        <taxon>Anophelinae</taxon>
        <taxon>Anopheles</taxon>
    </lineage>
</organism>
<dbReference type="STRING" id="69004.A0A182QYJ1"/>
<dbReference type="AlphaFoldDB" id="A0A182QYJ1"/>
<dbReference type="EnsemblMetazoa" id="AFAF019455-RA">
    <property type="protein sequence ID" value="AFAF019455-PA"/>
    <property type="gene ID" value="AFAF019455"/>
</dbReference>
<feature type="chain" id="PRO_5008133620" description="Heparanase" evidence="2">
    <location>
        <begin position="30"/>
        <end position="1130"/>
    </location>
</feature>
<dbReference type="PANTHER" id="PTHR46145">
    <property type="entry name" value="HEPARANASE"/>
    <property type="match status" value="1"/>
</dbReference>
<feature type="region of interest" description="Disordered" evidence="1">
    <location>
        <begin position="858"/>
        <end position="881"/>
    </location>
</feature>
<accession>A0A182QYJ1</accession>
<feature type="region of interest" description="Disordered" evidence="1">
    <location>
        <begin position="990"/>
        <end position="1025"/>
    </location>
</feature>
<feature type="compositionally biased region" description="Basic and acidic residues" evidence="1">
    <location>
        <begin position="1035"/>
        <end position="1048"/>
    </location>
</feature>
<feature type="region of interest" description="Disordered" evidence="1">
    <location>
        <begin position="524"/>
        <end position="601"/>
    </location>
</feature>
<dbReference type="VEuPathDB" id="VectorBase:AFAF019455"/>
<dbReference type="Gene3D" id="2.60.40.1180">
    <property type="entry name" value="Golgi alpha-mannosidase II"/>
    <property type="match status" value="1"/>
</dbReference>
<evidence type="ECO:0000313" key="3">
    <source>
        <dbReference type="EnsemblMetazoa" id="AFAF019455-PA"/>
    </source>
</evidence>
<evidence type="ECO:0000256" key="2">
    <source>
        <dbReference type="SAM" id="SignalP"/>
    </source>
</evidence>
<keyword evidence="4" id="KW-1185">Reference proteome</keyword>